<gene>
    <name evidence="4" type="ORF">PENARI_c005G05016</name>
</gene>
<evidence type="ECO:0000256" key="3">
    <source>
        <dbReference type="ARBA" id="ARBA00023002"/>
    </source>
</evidence>
<dbReference type="GO" id="GO:0016491">
    <property type="term" value="F:oxidoreductase activity"/>
    <property type="evidence" value="ECO:0007669"/>
    <property type="project" value="UniProtKB-KW"/>
</dbReference>
<comment type="similarity">
    <text evidence="1">Belongs to the short-chain dehydrogenases/reductases (SDR) family.</text>
</comment>
<evidence type="ECO:0000256" key="1">
    <source>
        <dbReference type="ARBA" id="ARBA00006484"/>
    </source>
</evidence>
<dbReference type="PANTHER" id="PTHR43669:SF15">
    <property type="entry name" value="OXIDOREDUCTASE, SHORT-CHAIN DEHYDROGENASE_REDUCTASE FAMILY (AFU_ORTHOLOGUE AFUA_1G01330)"/>
    <property type="match status" value="1"/>
</dbReference>
<keyword evidence="5" id="KW-1185">Reference proteome</keyword>
<dbReference type="PANTHER" id="PTHR43669">
    <property type="entry name" value="5-KETO-D-GLUCONATE 5-REDUCTASE"/>
    <property type="match status" value="1"/>
</dbReference>
<keyword evidence="2" id="KW-0521">NADP</keyword>
<dbReference type="STRING" id="1835702.A0A1F5LPX8"/>
<comment type="caution">
    <text evidence="4">The sequence shown here is derived from an EMBL/GenBank/DDBJ whole genome shotgun (WGS) entry which is preliminary data.</text>
</comment>
<dbReference type="AlphaFoldDB" id="A0A1F5LPX8"/>
<proteinExistence type="inferred from homology"/>
<dbReference type="Gene3D" id="3.40.50.720">
    <property type="entry name" value="NAD(P)-binding Rossmann-like Domain"/>
    <property type="match status" value="1"/>
</dbReference>
<name>A0A1F5LPX8_PENAI</name>
<protein>
    <recommendedName>
        <fullName evidence="6">Oxidoreductase</fullName>
    </recommendedName>
</protein>
<evidence type="ECO:0000313" key="4">
    <source>
        <dbReference type="EMBL" id="OGE55177.1"/>
    </source>
</evidence>
<accession>A0A1F5LPX8</accession>
<dbReference type="OrthoDB" id="37659at2759"/>
<dbReference type="Proteomes" id="UP000177622">
    <property type="component" value="Unassembled WGS sequence"/>
</dbReference>
<dbReference type="Pfam" id="PF00106">
    <property type="entry name" value="adh_short"/>
    <property type="match status" value="1"/>
</dbReference>
<evidence type="ECO:0000313" key="5">
    <source>
        <dbReference type="Proteomes" id="UP000177622"/>
    </source>
</evidence>
<dbReference type="GeneID" id="34574463"/>
<sequence>MAFPYKHVLLIGATSGIGRAMADRLAESGLKITAVGRRQERLDEFVRMHGEDKASSVAFDLADIKAIPGFVESVTKTFPDIDCVFLNAGFQRIYDMSDPAKFDLDQFQKEVSVNFNSFVALTHAFLPFLTSKNTPTGLVFTGSNISIVPAVPMPAYCASKAALNVFVLCLREQLSKTNVKVIEISPPLVQTEIHDYMGKEKGRGMGMPLGEFINAAHQGLLSGEDQIVVGSVGSPEVFNDILGKRRSAFDELAKMMRSYF</sequence>
<dbReference type="PROSITE" id="PS00061">
    <property type="entry name" value="ADH_SHORT"/>
    <property type="match status" value="1"/>
</dbReference>
<organism evidence="4 5">
    <name type="scientific">Penicillium arizonense</name>
    <dbReference type="NCBI Taxonomy" id="1835702"/>
    <lineage>
        <taxon>Eukaryota</taxon>
        <taxon>Fungi</taxon>
        <taxon>Dikarya</taxon>
        <taxon>Ascomycota</taxon>
        <taxon>Pezizomycotina</taxon>
        <taxon>Eurotiomycetes</taxon>
        <taxon>Eurotiomycetidae</taxon>
        <taxon>Eurotiales</taxon>
        <taxon>Aspergillaceae</taxon>
        <taxon>Penicillium</taxon>
    </lineage>
</organism>
<evidence type="ECO:0008006" key="6">
    <source>
        <dbReference type="Google" id="ProtNLM"/>
    </source>
</evidence>
<dbReference type="PRINTS" id="PR00081">
    <property type="entry name" value="GDHRDH"/>
</dbReference>
<dbReference type="InterPro" id="IPR020904">
    <property type="entry name" value="Sc_DH/Rdtase_CS"/>
</dbReference>
<dbReference type="InterPro" id="IPR036291">
    <property type="entry name" value="NAD(P)-bd_dom_sf"/>
</dbReference>
<dbReference type="EMBL" id="LXJU01000005">
    <property type="protein sequence ID" value="OGE55177.1"/>
    <property type="molecule type" value="Genomic_DNA"/>
</dbReference>
<evidence type="ECO:0000256" key="2">
    <source>
        <dbReference type="ARBA" id="ARBA00022857"/>
    </source>
</evidence>
<reference evidence="4 5" key="1">
    <citation type="journal article" date="2016" name="Sci. Rep.">
        <title>Penicillium arizonense, a new, genome sequenced fungal species, reveals a high chemical diversity in secreted metabolites.</title>
        <authorList>
            <person name="Grijseels S."/>
            <person name="Nielsen J.C."/>
            <person name="Randelovic M."/>
            <person name="Nielsen J."/>
            <person name="Nielsen K.F."/>
            <person name="Workman M."/>
            <person name="Frisvad J.C."/>
        </authorList>
    </citation>
    <scope>NUCLEOTIDE SEQUENCE [LARGE SCALE GENOMIC DNA]</scope>
    <source>
        <strain evidence="4 5">CBS 141311</strain>
    </source>
</reference>
<dbReference type="RefSeq" id="XP_022490607.1">
    <property type="nucleotide sequence ID" value="XM_022629729.1"/>
</dbReference>
<dbReference type="InterPro" id="IPR002347">
    <property type="entry name" value="SDR_fam"/>
</dbReference>
<dbReference type="SUPFAM" id="SSF51735">
    <property type="entry name" value="NAD(P)-binding Rossmann-fold domains"/>
    <property type="match status" value="1"/>
</dbReference>
<keyword evidence="3" id="KW-0560">Oxidoreductase</keyword>